<protein>
    <recommendedName>
        <fullName evidence="3">DUF2922 domain-containing protein</fullName>
    </recommendedName>
</protein>
<evidence type="ECO:0000313" key="1">
    <source>
        <dbReference type="EMBL" id="KRM09889.1"/>
    </source>
</evidence>
<gene>
    <name evidence="1" type="ORF">FC15_GL001570</name>
</gene>
<evidence type="ECO:0008006" key="3">
    <source>
        <dbReference type="Google" id="ProtNLM"/>
    </source>
</evidence>
<dbReference type="OrthoDB" id="9795264at2"/>
<dbReference type="PATRIC" id="fig|1423735.3.peg.1627"/>
<dbReference type="Proteomes" id="UP000051315">
    <property type="component" value="Unassembled WGS sequence"/>
</dbReference>
<name>A0A0R1VVW7_9LACO</name>
<proteinExistence type="predicted"/>
<comment type="caution">
    <text evidence="1">The sequence shown here is derived from an EMBL/GenBank/DDBJ whole genome shotgun (WGS) entry which is preliminary data.</text>
</comment>
<keyword evidence="2" id="KW-1185">Reference proteome</keyword>
<dbReference type="InterPro" id="IPR021321">
    <property type="entry name" value="DUF2922"/>
</dbReference>
<dbReference type="AlphaFoldDB" id="A0A0R1VVW7"/>
<dbReference type="RefSeq" id="WP_057824547.1">
    <property type="nucleotide sequence ID" value="NZ_AZFX01000043.1"/>
</dbReference>
<dbReference type="Pfam" id="PF11148">
    <property type="entry name" value="DUF2922"/>
    <property type="match status" value="1"/>
</dbReference>
<reference evidence="1 2" key="1">
    <citation type="journal article" date="2015" name="Genome Announc.">
        <title>Expanding the biotechnology potential of lactobacilli through comparative genomics of 213 strains and associated genera.</title>
        <authorList>
            <person name="Sun Z."/>
            <person name="Harris H.M."/>
            <person name="McCann A."/>
            <person name="Guo C."/>
            <person name="Argimon S."/>
            <person name="Zhang W."/>
            <person name="Yang X."/>
            <person name="Jeffery I.B."/>
            <person name="Cooney J.C."/>
            <person name="Kagawa T.F."/>
            <person name="Liu W."/>
            <person name="Song Y."/>
            <person name="Salvetti E."/>
            <person name="Wrobel A."/>
            <person name="Rasinkangas P."/>
            <person name="Parkhill J."/>
            <person name="Rea M.C."/>
            <person name="O'Sullivan O."/>
            <person name="Ritari J."/>
            <person name="Douillard F.P."/>
            <person name="Paul Ross R."/>
            <person name="Yang R."/>
            <person name="Briner A.E."/>
            <person name="Felis G.E."/>
            <person name="de Vos W.M."/>
            <person name="Barrangou R."/>
            <person name="Klaenhammer T.R."/>
            <person name="Caufield P.W."/>
            <person name="Cui Y."/>
            <person name="Zhang H."/>
            <person name="O'Toole P.W."/>
        </authorList>
    </citation>
    <scope>NUCLEOTIDE SEQUENCE [LARGE SCALE GENOMIC DNA]</scope>
    <source>
        <strain evidence="1 2">DSM 17758</strain>
    </source>
</reference>
<accession>A0A0R1VVW7</accession>
<dbReference type="EMBL" id="AZFX01000043">
    <property type="protein sequence ID" value="KRM09889.1"/>
    <property type="molecule type" value="Genomic_DNA"/>
</dbReference>
<sequence>MADQEAKLTEVLVLTFRDLKEDKDRRLRIPNPREDLTGAEIKDAMDVVSDSKFIWDGVTPKSAKVVKTVTDSYDITAE</sequence>
<evidence type="ECO:0000313" key="2">
    <source>
        <dbReference type="Proteomes" id="UP000051315"/>
    </source>
</evidence>
<organism evidence="1 2">
    <name type="scientific">Lapidilactobacillus concavus DSM 17758</name>
    <dbReference type="NCBI Taxonomy" id="1423735"/>
    <lineage>
        <taxon>Bacteria</taxon>
        <taxon>Bacillati</taxon>
        <taxon>Bacillota</taxon>
        <taxon>Bacilli</taxon>
        <taxon>Lactobacillales</taxon>
        <taxon>Lactobacillaceae</taxon>
        <taxon>Lapidilactobacillus</taxon>
    </lineage>
</organism>